<dbReference type="EMBL" id="JAKMXF010000323">
    <property type="protein sequence ID" value="KAI6649005.1"/>
    <property type="molecule type" value="Genomic_DNA"/>
</dbReference>
<keyword evidence="2" id="KW-1185">Reference proteome</keyword>
<dbReference type="Gene3D" id="1.10.10.60">
    <property type="entry name" value="Homeodomain-like"/>
    <property type="match status" value="1"/>
</dbReference>
<dbReference type="InterPro" id="IPR050863">
    <property type="entry name" value="CenT-Element_Derived"/>
</dbReference>
<name>A0AAV7JJC5_9METZ</name>
<dbReference type="InterPro" id="IPR009057">
    <property type="entry name" value="Homeodomain-like_sf"/>
</dbReference>
<evidence type="ECO:0008006" key="3">
    <source>
        <dbReference type="Google" id="ProtNLM"/>
    </source>
</evidence>
<comment type="caution">
    <text evidence="1">The sequence shown here is derived from an EMBL/GenBank/DDBJ whole genome shotgun (WGS) entry which is preliminary data.</text>
</comment>
<dbReference type="GO" id="GO:0005634">
    <property type="term" value="C:nucleus"/>
    <property type="evidence" value="ECO:0007669"/>
    <property type="project" value="TreeGrafter"/>
</dbReference>
<accession>A0AAV7JJC5</accession>
<dbReference type="SUPFAM" id="SSF46689">
    <property type="entry name" value="Homeodomain-like"/>
    <property type="match status" value="1"/>
</dbReference>
<evidence type="ECO:0000313" key="1">
    <source>
        <dbReference type="EMBL" id="KAI6649005.1"/>
    </source>
</evidence>
<reference evidence="1 2" key="1">
    <citation type="journal article" date="2023" name="BMC Biol.">
        <title>The compact genome of the sponge Oopsacas minuta (Hexactinellida) is lacking key metazoan core genes.</title>
        <authorList>
            <person name="Santini S."/>
            <person name="Schenkelaars Q."/>
            <person name="Jourda C."/>
            <person name="Duchesne M."/>
            <person name="Belahbib H."/>
            <person name="Rocher C."/>
            <person name="Selva M."/>
            <person name="Riesgo A."/>
            <person name="Vervoort M."/>
            <person name="Leys S.P."/>
            <person name="Kodjabachian L."/>
            <person name="Le Bivic A."/>
            <person name="Borchiellini C."/>
            <person name="Claverie J.M."/>
            <person name="Renard E."/>
        </authorList>
    </citation>
    <scope>NUCLEOTIDE SEQUENCE [LARGE SCALE GENOMIC DNA]</scope>
    <source>
        <strain evidence="1">SPO-2</strain>
    </source>
</reference>
<gene>
    <name evidence="1" type="ORF">LOD99_6888</name>
</gene>
<proteinExistence type="predicted"/>
<organism evidence="1 2">
    <name type="scientific">Oopsacas minuta</name>
    <dbReference type="NCBI Taxonomy" id="111878"/>
    <lineage>
        <taxon>Eukaryota</taxon>
        <taxon>Metazoa</taxon>
        <taxon>Porifera</taxon>
        <taxon>Hexactinellida</taxon>
        <taxon>Hexasterophora</taxon>
        <taxon>Lyssacinosida</taxon>
        <taxon>Leucopsacidae</taxon>
        <taxon>Oopsacas</taxon>
    </lineage>
</organism>
<dbReference type="PANTHER" id="PTHR19303:SF73">
    <property type="entry name" value="PROTEIN PDC2"/>
    <property type="match status" value="1"/>
</dbReference>
<dbReference type="AlphaFoldDB" id="A0AAV7JJC5"/>
<dbReference type="Proteomes" id="UP001165289">
    <property type="component" value="Unassembled WGS sequence"/>
</dbReference>
<dbReference type="GO" id="GO:0003677">
    <property type="term" value="F:DNA binding"/>
    <property type="evidence" value="ECO:0007669"/>
    <property type="project" value="TreeGrafter"/>
</dbReference>
<evidence type="ECO:0000313" key="2">
    <source>
        <dbReference type="Proteomes" id="UP001165289"/>
    </source>
</evidence>
<protein>
    <recommendedName>
        <fullName evidence="3">HTH psq-type domain-containing protein</fullName>
    </recommendedName>
</protein>
<sequence length="126" mass="14427">MSHKSQPKYALLMCEQRKAVLDMLEQPGSSLRKVAEHFGVGKSSIKRIKKNKNEVRQAAVKLGSKRKRVKVEAKYKKSEEVVLEFLRLVREQGETVTGPMLHQFAEEELASSDWRISKPLKDGYLT</sequence>
<dbReference type="PANTHER" id="PTHR19303">
    <property type="entry name" value="TRANSPOSON"/>
    <property type="match status" value="1"/>
</dbReference>